<evidence type="ECO:0000256" key="4">
    <source>
        <dbReference type="ARBA" id="ARBA00022729"/>
    </source>
</evidence>
<dbReference type="InterPro" id="IPR043504">
    <property type="entry name" value="Peptidase_S1_PA_chymotrypsin"/>
</dbReference>
<keyword evidence="6 10" id="KW-0720">Serine protease</keyword>
<keyword evidence="4 11" id="KW-0732">Signal</keyword>
<evidence type="ECO:0000256" key="2">
    <source>
        <dbReference type="ARBA" id="ARBA00022525"/>
    </source>
</evidence>
<dbReference type="RefSeq" id="XP_016987041.1">
    <property type="nucleotide sequence ID" value="XM_017131552.1"/>
</dbReference>
<keyword evidence="7" id="KW-0865">Zymogen</keyword>
<dbReference type="PROSITE" id="PS00135">
    <property type="entry name" value="TRYPSIN_SER"/>
    <property type="match status" value="1"/>
</dbReference>
<dbReference type="SMART" id="SM00020">
    <property type="entry name" value="Tryp_SPc"/>
    <property type="match status" value="1"/>
</dbReference>
<dbReference type="GO" id="GO:0004252">
    <property type="term" value="F:serine-type endopeptidase activity"/>
    <property type="evidence" value="ECO:0007669"/>
    <property type="project" value="InterPro"/>
</dbReference>
<evidence type="ECO:0000256" key="3">
    <source>
        <dbReference type="ARBA" id="ARBA00022670"/>
    </source>
</evidence>
<dbReference type="InterPro" id="IPR001254">
    <property type="entry name" value="Trypsin_dom"/>
</dbReference>
<dbReference type="SUPFAM" id="SSF50494">
    <property type="entry name" value="Trypsin-like serine proteases"/>
    <property type="match status" value="2"/>
</dbReference>
<dbReference type="GO" id="GO:0005576">
    <property type="term" value="C:extracellular region"/>
    <property type="evidence" value="ECO:0007669"/>
    <property type="project" value="UniProtKB-SubCell"/>
</dbReference>
<dbReference type="Gene3D" id="2.40.10.10">
    <property type="entry name" value="Trypsin-like serine proteases"/>
    <property type="match status" value="2"/>
</dbReference>
<dbReference type="CDD" id="cd00190">
    <property type="entry name" value="Tryp_SPc"/>
    <property type="match status" value="1"/>
</dbReference>
<evidence type="ECO:0000256" key="11">
    <source>
        <dbReference type="SAM" id="SignalP"/>
    </source>
</evidence>
<evidence type="ECO:0000256" key="8">
    <source>
        <dbReference type="ARBA" id="ARBA00023157"/>
    </source>
</evidence>
<dbReference type="PROSITE" id="PS00134">
    <property type="entry name" value="TRYPSIN_HIS"/>
    <property type="match status" value="1"/>
</dbReference>
<dbReference type="GO" id="GO:0006508">
    <property type="term" value="P:proteolysis"/>
    <property type="evidence" value="ECO:0007669"/>
    <property type="project" value="UniProtKB-KW"/>
</dbReference>
<evidence type="ECO:0000256" key="9">
    <source>
        <dbReference type="ARBA" id="ARBA00024195"/>
    </source>
</evidence>
<feature type="chain" id="PRO_5028319015" evidence="11">
    <location>
        <begin position="17"/>
        <end position="492"/>
    </location>
</feature>
<accession>A0A6P4FP57</accession>
<evidence type="ECO:0000256" key="10">
    <source>
        <dbReference type="RuleBase" id="RU363034"/>
    </source>
</evidence>
<comment type="subcellular location">
    <subcellularLocation>
        <location evidence="1">Secreted</location>
    </subcellularLocation>
</comment>
<comment type="similarity">
    <text evidence="9">Belongs to the peptidase S1 family. CLIP subfamily.</text>
</comment>
<feature type="domain" description="Peptidase S1" evidence="12">
    <location>
        <begin position="36"/>
        <end position="262"/>
    </location>
</feature>
<evidence type="ECO:0000313" key="13">
    <source>
        <dbReference type="RefSeq" id="XP_016987041.1"/>
    </source>
</evidence>
<reference evidence="13" key="1">
    <citation type="submission" date="2025-08" db="UniProtKB">
        <authorList>
            <consortium name="RefSeq"/>
        </authorList>
    </citation>
    <scope>IDENTIFICATION</scope>
</reference>
<evidence type="ECO:0000256" key="1">
    <source>
        <dbReference type="ARBA" id="ARBA00004613"/>
    </source>
</evidence>
<keyword evidence="2" id="KW-0964">Secreted</keyword>
<keyword evidence="5 10" id="KW-0378">Hydrolase</keyword>
<keyword evidence="8" id="KW-1015">Disulfide bond</keyword>
<dbReference type="PANTHER" id="PTHR24256">
    <property type="entry name" value="TRYPTASE-RELATED"/>
    <property type="match status" value="1"/>
</dbReference>
<dbReference type="InterPro" id="IPR009003">
    <property type="entry name" value="Peptidase_S1_PA"/>
</dbReference>
<dbReference type="InterPro" id="IPR018114">
    <property type="entry name" value="TRYPSIN_HIS"/>
</dbReference>
<evidence type="ECO:0000259" key="12">
    <source>
        <dbReference type="PROSITE" id="PS50240"/>
    </source>
</evidence>
<organism evidence="13">
    <name type="scientific">Drosophila rhopaloa</name>
    <name type="common">Fruit fly</name>
    <dbReference type="NCBI Taxonomy" id="1041015"/>
    <lineage>
        <taxon>Eukaryota</taxon>
        <taxon>Metazoa</taxon>
        <taxon>Ecdysozoa</taxon>
        <taxon>Arthropoda</taxon>
        <taxon>Hexapoda</taxon>
        <taxon>Insecta</taxon>
        <taxon>Pterygota</taxon>
        <taxon>Neoptera</taxon>
        <taxon>Endopterygota</taxon>
        <taxon>Diptera</taxon>
        <taxon>Brachycera</taxon>
        <taxon>Muscomorpha</taxon>
        <taxon>Ephydroidea</taxon>
        <taxon>Drosophilidae</taxon>
        <taxon>Drosophila</taxon>
        <taxon>Sophophora</taxon>
    </lineage>
</organism>
<name>A0A6P4FP57_DRORH</name>
<evidence type="ECO:0000256" key="5">
    <source>
        <dbReference type="ARBA" id="ARBA00022801"/>
    </source>
</evidence>
<sequence>MTSFVILFGLFAVVFCRNGRRPLLDSNCDLKLEKRITSGTNARPGTTPWMAAISNKTDLYCGGTLVHPRFVLTAAHCIEDNQQLLVSLGMYDLSCPEEKCPEIKNYEVIKAIPHPDYNTHTNENDIAILKLHAKVRYNEYIRSICIVTGDGLKTSSIVNFSAYGWGATENLYLSPILQTINLSHTPQSCLRFHEESQICAGAERGDTCHGDSGGPLVANITYRGFVFPTLIGVTSYGSKFCNASANYANVTVFRQWIKNTISANNYDQDQEPLLDENCSNYWEKYGPFHEPWKLKFYYCLGSTITYNCFEWYTTATLITNRFALTTASSLSKYVKKFTLRASNGVHFTVKSVHKHPQFTDFKTSFANDIALLELDRNVRYSHYLVSICFRPNLQRSEIPPTSLTCSNENFTVIDRHNCSITIGQLIYEDQICVNESSSDLVSGDVFGAKKHTLLGDKFFPHGMMSFRKNGVAILTNITSYAGWITETVNLKK</sequence>
<protein>
    <submittedName>
        <fullName evidence="13">Ovochymase-2-like</fullName>
    </submittedName>
</protein>
<dbReference type="AlphaFoldDB" id="A0A6P4FP57"/>
<dbReference type="Pfam" id="PF00089">
    <property type="entry name" value="Trypsin"/>
    <property type="match status" value="2"/>
</dbReference>
<feature type="domain" description="Peptidase S1" evidence="12">
    <location>
        <begin position="291"/>
        <end position="489"/>
    </location>
</feature>
<gene>
    <name evidence="13" type="primary">LOC108050064</name>
</gene>
<dbReference type="InterPro" id="IPR001314">
    <property type="entry name" value="Peptidase_S1A"/>
</dbReference>
<evidence type="ECO:0000256" key="6">
    <source>
        <dbReference type="ARBA" id="ARBA00022825"/>
    </source>
</evidence>
<feature type="signal peptide" evidence="11">
    <location>
        <begin position="1"/>
        <end position="16"/>
    </location>
</feature>
<proteinExistence type="inferred from homology"/>
<evidence type="ECO:0000256" key="7">
    <source>
        <dbReference type="ARBA" id="ARBA00023145"/>
    </source>
</evidence>
<dbReference type="InterPro" id="IPR033116">
    <property type="entry name" value="TRYPSIN_SER"/>
</dbReference>
<keyword evidence="3 10" id="KW-0645">Protease</keyword>
<dbReference type="PROSITE" id="PS50240">
    <property type="entry name" value="TRYPSIN_DOM"/>
    <property type="match status" value="2"/>
</dbReference>
<dbReference type="FunFam" id="2.40.10.10:FF:000146">
    <property type="entry name" value="Serine protease 53"/>
    <property type="match status" value="1"/>
</dbReference>
<dbReference type="PRINTS" id="PR00722">
    <property type="entry name" value="CHYMOTRYPSIN"/>
</dbReference>
<dbReference type="InterPro" id="IPR051487">
    <property type="entry name" value="Ser/Thr_Proteases_Immune/Dev"/>
</dbReference>
<dbReference type="OrthoDB" id="6147874at2759"/>